<evidence type="ECO:0000259" key="9">
    <source>
        <dbReference type="PROSITE" id="PS50225"/>
    </source>
</evidence>
<keyword evidence="4 6" id="KW-0727">SH2 domain</keyword>
<dbReference type="PANTHER" id="PTHR10155:SF32">
    <property type="entry name" value="LP02169P"/>
    <property type="match status" value="1"/>
</dbReference>
<dbReference type="InterPro" id="IPR001496">
    <property type="entry name" value="SOCS_box"/>
</dbReference>
<dbReference type="GO" id="GO:0046935">
    <property type="term" value="F:1-phosphatidylinositol-3-kinase regulator activity"/>
    <property type="evidence" value="ECO:0007669"/>
    <property type="project" value="TreeGrafter"/>
</dbReference>
<feature type="region of interest" description="Disordered" evidence="7">
    <location>
        <begin position="179"/>
        <end position="215"/>
    </location>
</feature>
<feature type="domain" description="SH2" evidence="8">
    <location>
        <begin position="233"/>
        <end position="340"/>
    </location>
</feature>
<dbReference type="PANTHER" id="PTHR10155">
    <property type="entry name" value="PHOSPHATIDYLINOSITOL 3-KINASE REGULATORY SUBUNIT"/>
    <property type="match status" value="1"/>
</dbReference>
<sequence length="384" mass="44363">MTSSSNITDIKQRLRLRKVNSKYFSLNKWRRGCRESDQHNINSHKNFNESISDLSANKNGFFRNIKKKLSIKNLYKSKRKIINNDPANCLDAGGSNLMANSNDTPISSNDDRNIVEIRDRIGAINLNLANNSNDLTRNLRRNRSNDDYSSSDYYLNVQSNINKSERDSNDLYEGCQDRRVNESNKSNSSPRNHVNNVENHDNVDKEQEHENNNEKKCMTNLSQELQKLRKYGWYWGNTSGEIADAALLSEPDGAFLIRDSSDRRHLLTLSFKSAGKLLHARVEHSGGMFSLCNQGESGRFPSVPELIDHSMNFSKSAVFCYSRPRHPGYPAFPVRLTKPISRFNRVRSLQYLCRFVIRQNTRWDNIHKLPLPKSLRIYIEEGHY</sequence>
<dbReference type="Pfam" id="PF07525">
    <property type="entry name" value="SOCS_box"/>
    <property type="match status" value="1"/>
</dbReference>
<evidence type="ECO:0000256" key="2">
    <source>
        <dbReference type="ARBA" id="ARBA00022700"/>
    </source>
</evidence>
<dbReference type="FunFam" id="1.10.750.20:FF:000002">
    <property type="entry name" value="Suppressor of cytokine signaling 2"/>
    <property type="match status" value="1"/>
</dbReference>
<evidence type="ECO:0000256" key="3">
    <source>
        <dbReference type="ARBA" id="ARBA00022786"/>
    </source>
</evidence>
<evidence type="ECO:0000313" key="11">
    <source>
        <dbReference type="Proteomes" id="UP001168972"/>
    </source>
</evidence>
<organism evidence="10 11">
    <name type="scientific">Microctonus hyperodae</name>
    <name type="common">Parasitoid wasp</name>
    <dbReference type="NCBI Taxonomy" id="165561"/>
    <lineage>
        <taxon>Eukaryota</taxon>
        <taxon>Metazoa</taxon>
        <taxon>Ecdysozoa</taxon>
        <taxon>Arthropoda</taxon>
        <taxon>Hexapoda</taxon>
        <taxon>Insecta</taxon>
        <taxon>Pterygota</taxon>
        <taxon>Neoptera</taxon>
        <taxon>Endopterygota</taxon>
        <taxon>Hymenoptera</taxon>
        <taxon>Apocrita</taxon>
        <taxon>Ichneumonoidea</taxon>
        <taxon>Braconidae</taxon>
        <taxon>Euphorinae</taxon>
        <taxon>Microctonus</taxon>
    </lineage>
</organism>
<dbReference type="SUPFAM" id="SSF158235">
    <property type="entry name" value="SOCS box-like"/>
    <property type="match status" value="1"/>
</dbReference>
<dbReference type="EMBL" id="JAQQBR010001831">
    <property type="protein sequence ID" value="KAK0168254.1"/>
    <property type="molecule type" value="Genomic_DNA"/>
</dbReference>
<dbReference type="GO" id="GO:0035556">
    <property type="term" value="P:intracellular signal transduction"/>
    <property type="evidence" value="ECO:0007669"/>
    <property type="project" value="InterPro"/>
</dbReference>
<dbReference type="PROSITE" id="PS50225">
    <property type="entry name" value="SOCS"/>
    <property type="match status" value="1"/>
</dbReference>
<evidence type="ECO:0000256" key="5">
    <source>
        <dbReference type="ARBA" id="ARBA00043952"/>
    </source>
</evidence>
<dbReference type="SMART" id="SM00969">
    <property type="entry name" value="SOCS_box"/>
    <property type="match status" value="1"/>
</dbReference>
<evidence type="ECO:0000256" key="7">
    <source>
        <dbReference type="SAM" id="MobiDB-lite"/>
    </source>
</evidence>
<dbReference type="InterPro" id="IPR036036">
    <property type="entry name" value="SOCS_box-like_dom_sf"/>
</dbReference>
<dbReference type="Pfam" id="PF00017">
    <property type="entry name" value="SH2"/>
    <property type="match status" value="1"/>
</dbReference>
<dbReference type="AlphaFoldDB" id="A0AA39FET4"/>
<evidence type="ECO:0000259" key="8">
    <source>
        <dbReference type="PROSITE" id="PS50001"/>
    </source>
</evidence>
<dbReference type="InterPro" id="IPR036860">
    <property type="entry name" value="SH2_dom_sf"/>
</dbReference>
<feature type="domain" description="SOCS box" evidence="9">
    <location>
        <begin position="335"/>
        <end position="384"/>
    </location>
</feature>
<reference evidence="10" key="2">
    <citation type="submission" date="2023-03" db="EMBL/GenBank/DDBJ databases">
        <authorList>
            <person name="Inwood S.N."/>
            <person name="Skelly J.G."/>
            <person name="Guhlin J."/>
            <person name="Harrop T.W.R."/>
            <person name="Goldson S.G."/>
            <person name="Dearden P.K."/>
        </authorList>
    </citation>
    <scope>NUCLEOTIDE SEQUENCE</scope>
    <source>
        <strain evidence="10">Lincoln</strain>
        <tissue evidence="10">Whole body</tissue>
    </source>
</reference>
<dbReference type="Proteomes" id="UP001168972">
    <property type="component" value="Unassembled WGS sequence"/>
</dbReference>
<keyword evidence="11" id="KW-1185">Reference proteome</keyword>
<keyword evidence="2" id="KW-0734">Signal transduction inhibitor</keyword>
<dbReference type="PROSITE" id="PS50001">
    <property type="entry name" value="SH2"/>
    <property type="match status" value="1"/>
</dbReference>
<keyword evidence="1" id="KW-0341">Growth regulation</keyword>
<comment type="pathway">
    <text evidence="5">Protein modification.</text>
</comment>
<accession>A0AA39FET4</accession>
<keyword evidence="3" id="KW-0833">Ubl conjugation pathway</keyword>
<dbReference type="InterPro" id="IPR000980">
    <property type="entry name" value="SH2"/>
</dbReference>
<dbReference type="Gene3D" id="3.30.505.10">
    <property type="entry name" value="SH2 domain"/>
    <property type="match status" value="1"/>
</dbReference>
<evidence type="ECO:0000256" key="4">
    <source>
        <dbReference type="ARBA" id="ARBA00022999"/>
    </source>
</evidence>
<evidence type="ECO:0000256" key="6">
    <source>
        <dbReference type="PROSITE-ProRule" id="PRU00191"/>
    </source>
</evidence>
<comment type="caution">
    <text evidence="10">The sequence shown here is derived from an EMBL/GenBank/DDBJ whole genome shotgun (WGS) entry which is preliminary data.</text>
</comment>
<evidence type="ECO:0008006" key="12">
    <source>
        <dbReference type="Google" id="ProtNLM"/>
    </source>
</evidence>
<dbReference type="SMART" id="SM00252">
    <property type="entry name" value="SH2"/>
    <property type="match status" value="1"/>
</dbReference>
<name>A0AA39FET4_MICHY</name>
<reference evidence="10" key="1">
    <citation type="journal article" date="2023" name="bioRxiv">
        <title>Scaffold-level genome assemblies of two parasitoid biocontrol wasps reveal the parthenogenesis mechanism and an associated novel virus.</title>
        <authorList>
            <person name="Inwood S."/>
            <person name="Skelly J."/>
            <person name="Guhlin J."/>
            <person name="Harrop T."/>
            <person name="Goldson S."/>
            <person name="Dearden P."/>
        </authorList>
    </citation>
    <scope>NUCLEOTIDE SEQUENCE</scope>
    <source>
        <strain evidence="10">Lincoln</strain>
        <tissue evidence="10">Whole body</tissue>
    </source>
</reference>
<dbReference type="GO" id="GO:0009968">
    <property type="term" value="P:negative regulation of signal transduction"/>
    <property type="evidence" value="ECO:0007669"/>
    <property type="project" value="UniProtKB-KW"/>
</dbReference>
<dbReference type="Gene3D" id="1.10.750.20">
    <property type="entry name" value="SOCS box"/>
    <property type="match status" value="1"/>
</dbReference>
<feature type="compositionally biased region" description="Basic and acidic residues" evidence="7">
    <location>
        <begin position="198"/>
        <end position="215"/>
    </location>
</feature>
<protein>
    <recommendedName>
        <fullName evidence="12">Suppressor of cytokine signaling 6</fullName>
    </recommendedName>
</protein>
<dbReference type="SUPFAM" id="SSF55550">
    <property type="entry name" value="SH2 domain"/>
    <property type="match status" value="1"/>
</dbReference>
<dbReference type="GO" id="GO:0005942">
    <property type="term" value="C:phosphatidylinositol 3-kinase complex"/>
    <property type="evidence" value="ECO:0007669"/>
    <property type="project" value="TreeGrafter"/>
</dbReference>
<dbReference type="GO" id="GO:0046854">
    <property type="term" value="P:phosphatidylinositol phosphate biosynthetic process"/>
    <property type="evidence" value="ECO:0007669"/>
    <property type="project" value="TreeGrafter"/>
</dbReference>
<evidence type="ECO:0000256" key="1">
    <source>
        <dbReference type="ARBA" id="ARBA00022604"/>
    </source>
</evidence>
<evidence type="ECO:0000313" key="10">
    <source>
        <dbReference type="EMBL" id="KAK0168254.1"/>
    </source>
</evidence>
<dbReference type="SMART" id="SM00253">
    <property type="entry name" value="SOCS"/>
    <property type="match status" value="1"/>
</dbReference>
<proteinExistence type="predicted"/>
<gene>
    <name evidence="10" type="ORF">PV327_002078</name>
</gene>